<reference evidence="1" key="1">
    <citation type="submission" date="2020-05" db="EMBL/GenBank/DDBJ databases">
        <title>Large-scale comparative analyses of tick genomes elucidate their genetic diversity and vector capacities.</title>
        <authorList>
            <person name="Jia N."/>
            <person name="Wang J."/>
            <person name="Shi W."/>
            <person name="Du L."/>
            <person name="Sun Y."/>
            <person name="Zhan W."/>
            <person name="Jiang J."/>
            <person name="Wang Q."/>
            <person name="Zhang B."/>
            <person name="Ji P."/>
            <person name="Sakyi L.B."/>
            <person name="Cui X."/>
            <person name="Yuan T."/>
            <person name="Jiang B."/>
            <person name="Yang W."/>
            <person name="Lam T.T.-Y."/>
            <person name="Chang Q."/>
            <person name="Ding S."/>
            <person name="Wang X."/>
            <person name="Zhu J."/>
            <person name="Ruan X."/>
            <person name="Zhao L."/>
            <person name="Wei J."/>
            <person name="Que T."/>
            <person name="Du C."/>
            <person name="Cheng J."/>
            <person name="Dai P."/>
            <person name="Han X."/>
            <person name="Huang E."/>
            <person name="Gao Y."/>
            <person name="Liu J."/>
            <person name="Shao H."/>
            <person name="Ye R."/>
            <person name="Li L."/>
            <person name="Wei W."/>
            <person name="Wang X."/>
            <person name="Wang C."/>
            <person name="Yang T."/>
            <person name="Huo Q."/>
            <person name="Li W."/>
            <person name="Guo W."/>
            <person name="Chen H."/>
            <person name="Zhou L."/>
            <person name="Ni X."/>
            <person name="Tian J."/>
            <person name="Zhou Y."/>
            <person name="Sheng Y."/>
            <person name="Liu T."/>
            <person name="Pan Y."/>
            <person name="Xia L."/>
            <person name="Li J."/>
            <person name="Zhao F."/>
            <person name="Cao W."/>
        </authorList>
    </citation>
    <scope>NUCLEOTIDE SEQUENCE</scope>
    <source>
        <strain evidence="1">Hyas-2018</strain>
    </source>
</reference>
<name>A0ACB7SSL0_HYAAI</name>
<dbReference type="EMBL" id="CM023483">
    <property type="protein sequence ID" value="KAH6935664.1"/>
    <property type="molecule type" value="Genomic_DNA"/>
</dbReference>
<proteinExistence type="predicted"/>
<organism evidence="1 2">
    <name type="scientific">Hyalomma asiaticum</name>
    <name type="common">Tick</name>
    <dbReference type="NCBI Taxonomy" id="266040"/>
    <lineage>
        <taxon>Eukaryota</taxon>
        <taxon>Metazoa</taxon>
        <taxon>Ecdysozoa</taxon>
        <taxon>Arthropoda</taxon>
        <taxon>Chelicerata</taxon>
        <taxon>Arachnida</taxon>
        <taxon>Acari</taxon>
        <taxon>Parasitiformes</taxon>
        <taxon>Ixodida</taxon>
        <taxon>Ixodoidea</taxon>
        <taxon>Ixodidae</taxon>
        <taxon>Hyalomminae</taxon>
        <taxon>Hyalomma</taxon>
    </lineage>
</organism>
<evidence type="ECO:0000313" key="2">
    <source>
        <dbReference type="Proteomes" id="UP000821845"/>
    </source>
</evidence>
<dbReference type="Proteomes" id="UP000821845">
    <property type="component" value="Chromosome 3"/>
</dbReference>
<accession>A0ACB7SSL0</accession>
<sequence>MAGAGEACSHVGAILFAVETAVRLRDARTPASSPGTEYKRLKDIEFSSLNMKKQKMDNIHLQILVLNQLSSWFTVYSTLFQPPHNVEPRVLRELTSSEALSEDLNTLTQRGEDFLADLHITQEMVDHIQGSTRGQQNCSKCVTISCAHHGSAAVKRHAGMKKHLEAAAKLRDSSGALLVPKTVQATIDFSQGMPRATLQDQVCEAEAIFAMSVVSKGIPYT</sequence>
<protein>
    <submittedName>
        <fullName evidence="1">Uncharacterized protein</fullName>
    </submittedName>
</protein>
<gene>
    <name evidence="1" type="ORF">HPB50_007529</name>
</gene>
<evidence type="ECO:0000313" key="1">
    <source>
        <dbReference type="EMBL" id="KAH6935664.1"/>
    </source>
</evidence>
<comment type="caution">
    <text evidence="1">The sequence shown here is derived from an EMBL/GenBank/DDBJ whole genome shotgun (WGS) entry which is preliminary data.</text>
</comment>
<keyword evidence="2" id="KW-1185">Reference proteome</keyword>